<evidence type="ECO:0000313" key="11">
    <source>
        <dbReference type="Proteomes" id="UP001620295"/>
    </source>
</evidence>
<evidence type="ECO:0000313" key="10">
    <source>
        <dbReference type="EMBL" id="MFK4271788.1"/>
    </source>
</evidence>
<keyword evidence="3" id="KW-0813">Transport</keyword>
<dbReference type="EMBL" id="JBJDQH010000020">
    <property type="protein sequence ID" value="MFK4271788.1"/>
    <property type="molecule type" value="Genomic_DNA"/>
</dbReference>
<feature type="domain" description="ABC transporter" evidence="9">
    <location>
        <begin position="26"/>
        <end position="266"/>
    </location>
</feature>
<comment type="similarity">
    <text evidence="2">Belongs to the ABC transporter superfamily.</text>
</comment>
<dbReference type="SMART" id="SM00382">
    <property type="entry name" value="AAA"/>
    <property type="match status" value="2"/>
</dbReference>
<evidence type="ECO:0000256" key="5">
    <source>
        <dbReference type="ARBA" id="ARBA00022741"/>
    </source>
</evidence>
<gene>
    <name evidence="10" type="ORF">ACI2L5_43860</name>
</gene>
<dbReference type="PROSITE" id="PS50893">
    <property type="entry name" value="ABC_TRANSPORTER_2"/>
    <property type="match status" value="2"/>
</dbReference>
<name>A0ABW8M0U0_9ACTN</name>
<evidence type="ECO:0000256" key="8">
    <source>
        <dbReference type="SAM" id="MobiDB-lite"/>
    </source>
</evidence>
<evidence type="ECO:0000256" key="3">
    <source>
        <dbReference type="ARBA" id="ARBA00022448"/>
    </source>
</evidence>
<dbReference type="InterPro" id="IPR017871">
    <property type="entry name" value="ABC_transporter-like_CS"/>
</dbReference>
<protein>
    <submittedName>
        <fullName evidence="10">ATP-binding cassette domain-containing protein</fullName>
    </submittedName>
</protein>
<dbReference type="InterPro" id="IPR003593">
    <property type="entry name" value="AAA+_ATPase"/>
</dbReference>
<dbReference type="RefSeq" id="WP_404748536.1">
    <property type="nucleotide sequence ID" value="NZ_JBJDQH010000020.1"/>
</dbReference>
<keyword evidence="11" id="KW-1185">Reference proteome</keyword>
<comment type="caution">
    <text evidence="10">The sequence shown here is derived from an EMBL/GenBank/DDBJ whole genome shotgun (WGS) entry which is preliminary data.</text>
</comment>
<keyword evidence="5" id="KW-0547">Nucleotide-binding</keyword>
<evidence type="ECO:0000256" key="1">
    <source>
        <dbReference type="ARBA" id="ARBA00004202"/>
    </source>
</evidence>
<dbReference type="PANTHER" id="PTHR43297:SF2">
    <property type="entry name" value="DIPEPTIDE TRANSPORT ATP-BINDING PROTEIN DPPD"/>
    <property type="match status" value="1"/>
</dbReference>
<dbReference type="PANTHER" id="PTHR43297">
    <property type="entry name" value="OLIGOPEPTIDE TRANSPORT ATP-BINDING PROTEIN APPD"/>
    <property type="match status" value="1"/>
</dbReference>
<dbReference type="Gene3D" id="3.40.50.300">
    <property type="entry name" value="P-loop containing nucleotide triphosphate hydrolases"/>
    <property type="match status" value="2"/>
</dbReference>
<dbReference type="InterPro" id="IPR050388">
    <property type="entry name" value="ABC_Ni/Peptide_Import"/>
</dbReference>
<keyword evidence="6 10" id="KW-0067">ATP-binding</keyword>
<dbReference type="CDD" id="cd03257">
    <property type="entry name" value="ABC_NikE_OppD_transporters"/>
    <property type="match status" value="2"/>
</dbReference>
<evidence type="ECO:0000256" key="6">
    <source>
        <dbReference type="ARBA" id="ARBA00022840"/>
    </source>
</evidence>
<accession>A0ABW8M0U0</accession>
<dbReference type="GO" id="GO:0005524">
    <property type="term" value="F:ATP binding"/>
    <property type="evidence" value="ECO:0007669"/>
    <property type="project" value="UniProtKB-KW"/>
</dbReference>
<dbReference type="Proteomes" id="UP001620295">
    <property type="component" value="Unassembled WGS sequence"/>
</dbReference>
<evidence type="ECO:0000256" key="4">
    <source>
        <dbReference type="ARBA" id="ARBA00022475"/>
    </source>
</evidence>
<reference evidence="10 11" key="1">
    <citation type="submission" date="2024-11" db="EMBL/GenBank/DDBJ databases">
        <title>The Natural Products Discovery Center: Release of the First 8490 Sequenced Strains for Exploring Actinobacteria Biosynthetic Diversity.</title>
        <authorList>
            <person name="Kalkreuter E."/>
            <person name="Kautsar S.A."/>
            <person name="Yang D."/>
            <person name="Bader C.D."/>
            <person name="Teijaro C.N."/>
            <person name="Fluegel L."/>
            <person name="Davis C.M."/>
            <person name="Simpson J.R."/>
            <person name="Lauterbach L."/>
            <person name="Steele A.D."/>
            <person name="Gui C."/>
            <person name="Meng S."/>
            <person name="Li G."/>
            <person name="Viehrig K."/>
            <person name="Ye F."/>
            <person name="Su P."/>
            <person name="Kiefer A.F."/>
            <person name="Nichols A."/>
            <person name="Cepeda A.J."/>
            <person name="Yan W."/>
            <person name="Fan B."/>
            <person name="Jiang Y."/>
            <person name="Adhikari A."/>
            <person name="Zheng C.-J."/>
            <person name="Schuster L."/>
            <person name="Cowan T.M."/>
            <person name="Smanski M.J."/>
            <person name="Chevrette M.G."/>
            <person name="De Carvalho L.P.S."/>
            <person name="Shen B."/>
        </authorList>
    </citation>
    <scope>NUCLEOTIDE SEQUENCE [LARGE SCALE GENOMIC DNA]</scope>
    <source>
        <strain evidence="10 11">NPDC020863</strain>
    </source>
</reference>
<keyword evidence="7" id="KW-0472">Membrane</keyword>
<feature type="domain" description="ABC transporter" evidence="9">
    <location>
        <begin position="351"/>
        <end position="584"/>
    </location>
</feature>
<dbReference type="PROSITE" id="PS00211">
    <property type="entry name" value="ABC_TRANSPORTER_1"/>
    <property type="match status" value="1"/>
</dbReference>
<sequence length="607" mass="64349">MAPDTTSDLTGTDDVTTLDEQPTLSVRNLDVRLTRDNGTVHAVRGVSLDVHPGEIVAMVGESGSGKSVLGLAVMGLLPHRSRPQVGGSVLLAGTDMVAAGDEARRRVRRRHVGAVFQDPMTSLDPTMTIGAQLAEVAPDRSERLRLLADVGVPDPESRLKAFPHQLSGGLRQRVMIALAVARKPSLIVADEPTTALDVTVQAQVLDLLLSLRDDIGCAVVFVTHDLGVAARISDRIVVMYRGGLVEQGTADEIFQRPRHPYTRRLLASRIDLDTPRDRPLTLGRPTGDEAEDVREEDVRPPRPRTATELAGGGRGRAVDATGVLTSGHAPPADRDLPDRWPEPVIGGDLAVRLCQAARVFRSGPPWARRELHALRGVDLDVAQGESVALVGESGCGKSTLLRIVAGLDKPTSGEVGVGGSTPQMVFQDAGSSLTPWLTIGEMLDERLALTAGRLTRAERRAAVADVLETVGLPAATADARGDQLSGGQRQRAAIARAVIVPPRVLLCDEPTSALDVSLAATVLDLLGRLRRELGMSILLVTHDLAAARIVADRIAVMRAGRIVEEGPTERICSTPAEEYTGALLDAVPGSRHRRLTPGAAAATGGAR</sequence>
<dbReference type="SUPFAM" id="SSF52540">
    <property type="entry name" value="P-loop containing nucleoside triphosphate hydrolases"/>
    <property type="match status" value="2"/>
</dbReference>
<dbReference type="Pfam" id="PF00005">
    <property type="entry name" value="ABC_tran"/>
    <property type="match status" value="2"/>
</dbReference>
<keyword evidence="4" id="KW-1003">Cell membrane</keyword>
<feature type="region of interest" description="Disordered" evidence="8">
    <location>
        <begin position="274"/>
        <end position="317"/>
    </location>
</feature>
<evidence type="ECO:0000259" key="9">
    <source>
        <dbReference type="PROSITE" id="PS50893"/>
    </source>
</evidence>
<evidence type="ECO:0000256" key="7">
    <source>
        <dbReference type="ARBA" id="ARBA00023136"/>
    </source>
</evidence>
<evidence type="ECO:0000256" key="2">
    <source>
        <dbReference type="ARBA" id="ARBA00005417"/>
    </source>
</evidence>
<proteinExistence type="inferred from homology"/>
<dbReference type="InterPro" id="IPR003439">
    <property type="entry name" value="ABC_transporter-like_ATP-bd"/>
</dbReference>
<organism evidence="10 11">
    <name type="scientific">Streptomyces milbemycinicus</name>
    <dbReference type="NCBI Taxonomy" id="476552"/>
    <lineage>
        <taxon>Bacteria</taxon>
        <taxon>Bacillati</taxon>
        <taxon>Actinomycetota</taxon>
        <taxon>Actinomycetes</taxon>
        <taxon>Kitasatosporales</taxon>
        <taxon>Streptomycetaceae</taxon>
        <taxon>Streptomyces</taxon>
    </lineage>
</organism>
<dbReference type="Pfam" id="PF08352">
    <property type="entry name" value="oligo_HPY"/>
    <property type="match status" value="2"/>
</dbReference>
<comment type="subcellular location">
    <subcellularLocation>
        <location evidence="1">Cell membrane</location>
        <topology evidence="1">Peripheral membrane protein</topology>
    </subcellularLocation>
</comment>
<dbReference type="InterPro" id="IPR027417">
    <property type="entry name" value="P-loop_NTPase"/>
</dbReference>
<dbReference type="InterPro" id="IPR013563">
    <property type="entry name" value="Oligopep_ABC_C"/>
</dbReference>